<dbReference type="EMBL" id="CAJOBA010034631">
    <property type="protein sequence ID" value="CAF3989151.1"/>
    <property type="molecule type" value="Genomic_DNA"/>
</dbReference>
<comment type="similarity">
    <text evidence="3">Belongs to the TRAFAC class dynamin-like GTPase superfamily. GB1/RHD3 GTPase family.</text>
</comment>
<gene>
    <name evidence="6" type="ORF">OVA965_LOCUS22910</name>
    <name evidence="7" type="ORF">TMI583_LOCUS23624</name>
</gene>
<evidence type="ECO:0008006" key="9">
    <source>
        <dbReference type="Google" id="ProtNLM"/>
    </source>
</evidence>
<keyword evidence="1" id="KW-0547">Nucleotide-binding</keyword>
<dbReference type="PROSITE" id="PS51717">
    <property type="entry name" value="G_VLIG"/>
    <property type="match status" value="1"/>
</dbReference>
<feature type="domain" description="GB1/RHD3-type G" evidence="4">
    <location>
        <begin position="910"/>
        <end position="940"/>
    </location>
</feature>
<feature type="domain" description="VLIG-type G" evidence="5">
    <location>
        <begin position="910"/>
        <end position="1009"/>
    </location>
</feature>
<evidence type="ECO:0000256" key="2">
    <source>
        <dbReference type="ARBA" id="ARBA00023134"/>
    </source>
</evidence>
<feature type="non-terminal residue" evidence="6">
    <location>
        <position position="1"/>
    </location>
</feature>
<dbReference type="InterPro" id="IPR027417">
    <property type="entry name" value="P-loop_NTPase"/>
</dbReference>
<organism evidence="6 8">
    <name type="scientific">Didymodactylos carnosus</name>
    <dbReference type="NCBI Taxonomy" id="1234261"/>
    <lineage>
        <taxon>Eukaryota</taxon>
        <taxon>Metazoa</taxon>
        <taxon>Spiralia</taxon>
        <taxon>Gnathifera</taxon>
        <taxon>Rotifera</taxon>
        <taxon>Eurotatoria</taxon>
        <taxon>Bdelloidea</taxon>
        <taxon>Philodinida</taxon>
        <taxon>Philodinidae</taxon>
        <taxon>Didymodactylos</taxon>
    </lineage>
</organism>
<dbReference type="PROSITE" id="PS51715">
    <property type="entry name" value="G_GB1_RHD3"/>
    <property type="match status" value="1"/>
</dbReference>
<evidence type="ECO:0000259" key="4">
    <source>
        <dbReference type="PROSITE" id="PS51715"/>
    </source>
</evidence>
<dbReference type="Proteomes" id="UP000682733">
    <property type="component" value="Unassembled WGS sequence"/>
</dbReference>
<dbReference type="PANTHER" id="PTHR22796">
    <property type="entry name" value="URG4-RELATED"/>
    <property type="match status" value="1"/>
</dbReference>
<dbReference type="Gene3D" id="3.40.50.300">
    <property type="entry name" value="P-loop containing nucleotide triphosphate hydrolases"/>
    <property type="match status" value="1"/>
</dbReference>
<feature type="non-terminal residue" evidence="6">
    <location>
        <position position="1512"/>
    </location>
</feature>
<name>A0A8S2EHV0_9BILA</name>
<dbReference type="InterPro" id="IPR030386">
    <property type="entry name" value="G_GB1_RHD3_dom"/>
</dbReference>
<dbReference type="SUPFAM" id="SSF52540">
    <property type="entry name" value="P-loop containing nucleoside triphosphate hydrolases"/>
    <property type="match status" value="2"/>
</dbReference>
<evidence type="ECO:0000313" key="8">
    <source>
        <dbReference type="Proteomes" id="UP000677228"/>
    </source>
</evidence>
<dbReference type="Pfam" id="PF25683">
    <property type="entry name" value="URGCP_GTPase"/>
    <property type="match status" value="1"/>
</dbReference>
<evidence type="ECO:0000256" key="1">
    <source>
        <dbReference type="ARBA" id="ARBA00022741"/>
    </source>
</evidence>
<evidence type="ECO:0000259" key="5">
    <source>
        <dbReference type="PROSITE" id="PS51717"/>
    </source>
</evidence>
<evidence type="ECO:0000256" key="3">
    <source>
        <dbReference type="PROSITE-ProRule" id="PRU01052"/>
    </source>
</evidence>
<dbReference type="InterPro" id="IPR030383">
    <property type="entry name" value="G_VLIG_dom"/>
</dbReference>
<keyword evidence="2" id="KW-0342">GTP-binding</keyword>
<dbReference type="EMBL" id="CAJNOK010013107">
    <property type="protein sequence ID" value="CAF1177923.1"/>
    <property type="molecule type" value="Genomic_DNA"/>
</dbReference>
<dbReference type="GO" id="GO:0005525">
    <property type="term" value="F:GTP binding"/>
    <property type="evidence" value="ECO:0007669"/>
    <property type="project" value="UniProtKB-KW"/>
</dbReference>
<reference evidence="6" key="1">
    <citation type="submission" date="2021-02" db="EMBL/GenBank/DDBJ databases">
        <authorList>
            <person name="Nowell W R."/>
        </authorList>
    </citation>
    <scope>NUCLEOTIDE SEQUENCE</scope>
</reference>
<sequence>CQTVHAAASMTYSMVSESSEESASIIKSNEDQKGKEDFLETIYLNPCIFILYKYLSDVPYQPAVFKGRTSNDREKSEPIIKTADDQLMIDGNSTAAMLENALKKRLLDILELEESPENFVLAEELLEFGRCALTKYQHQIPVQLYENEMKEDSPLINLLKQHTAQQWRTSSLYKYSWFQSFLDKQREEVLEIYERVLIRQAENAKKHLFGWPVLSILVQFLYELDDDNMNNLEQIMKQLIQGGRQTLETHERYISQETMSEQLINHDSVLYLALQEIHRASLLGLMKKVGIINKNSLYERAIKEVADKGWNGVNGCKASIASDKFSTLIREIQVLQLQESTPSNSIRSTSLTAETKMDSISMAIESSPSPPKTDENQLILACVDKPLRLPDLVQAGELMYTNLKLNDISKKIVSDFATHGNFAQLIKDCLTPVMYLLKRQQSLDSFITGLQLHLMRSCNRAPIIHLKVLIHILLLNADLFLRRIIITLASKRNPVPLLVPSCHPNHTDIFFDIIHIWDHTKPLILSFGIGPCSGKSSLLNTIFLSDFEKSKESIYFKETIDIDFGYSFLPRRKLNIADTHGQLSLSKLLKIRNLFTGYLIHIEQGYYDLNSNNVNEYLEVLQDPKYKKIIVIRDSNMGRLQADSCATPVFFLQNMSNPTDLTNIYYIQELRAELWKEFSNCSLVEKEFLQYEILRLSNSPYQQNYFSILKSIKPLKNILNRASEENSQKYFALYSKFVHLCALRQYLTKIDFYGSTTDWLFQARARGYQLENELKSDTREQYSEVLETFLNILRSPNYLMALDILASQLRAKHINITFDTLETNNAIRTGKDTVKEKQHKQSLTAPASLELLWRNAIVCQEYQADDEMQKSVTKSYQNFVSSGHPFEVIDGDNFHFHYEFLCRVLADFSSKRVLVISIIGPQNSGKSTLLNYMFGTLFDVREGRCTRGIYASLVQSNSASFDYIMLIDTEGLLSIEKDDKEYDRRLVLFCLAVSHVVIVNLLGDMNETLKDMLTLCADSLKQLDVSKVPQPIIHFVLNQKADLNLEHHSTAIDKIVKDMKNLELSNMIDIRKETFHTLPNAYKSENLSNDTYLPTLVRTEPSFIERVQVLCGEVINSANVCLERCGEQFYDPPQWLKFASNIFDTIQKFPDLTYFKDITERRQDNEVREHIRQRFESLFTTKYRQQLIDESTNRTERQIEERFQIVFQQHNDELDKDLEIILKLVKASDTVRERTRRFFKTQIYETKNAWQASCLMATDKKKMESLVRDGAEEMRLLIDQIVNKGQTMKKEDATASFEKLVQDKTNELAARFNPKERLEQALKFVYSNYNIFEKSCLSHFTEIARYKIDLEAWIDSYGMFPIDFTDRISKVFIEESYRLHTMVTEESLEQNPPTPYSLDAILSSKYINPKILSKQLQAVQCDLKCGQNTIIRKLKDMFRTLINALTQTTHKSASDTLSLYFRLHIRQLLLHEDILSDNAILLVPEFYRGLIAKIMSMVTPGANDLDPQPIEI</sequence>
<dbReference type="Proteomes" id="UP000677228">
    <property type="component" value="Unassembled WGS sequence"/>
</dbReference>
<comment type="caution">
    <text evidence="6">The sequence shown here is derived from an EMBL/GenBank/DDBJ whole genome shotgun (WGS) entry which is preliminary data.</text>
</comment>
<protein>
    <recommendedName>
        <fullName evidence="9">VLIG-type G domain-containing protein</fullName>
    </recommendedName>
</protein>
<evidence type="ECO:0000313" key="7">
    <source>
        <dbReference type="EMBL" id="CAF3989151.1"/>
    </source>
</evidence>
<evidence type="ECO:0000313" key="6">
    <source>
        <dbReference type="EMBL" id="CAF1177923.1"/>
    </source>
</evidence>
<proteinExistence type="inferred from homology"/>
<accession>A0A8S2EHV0</accession>
<dbReference type="PANTHER" id="PTHR22796:SF1">
    <property type="entry name" value="VWFA DOMAIN-CONTAINING PROTEIN"/>
    <property type="match status" value="1"/>
</dbReference>